<dbReference type="PANTHER" id="PTHR38601:SF1">
    <property type="entry name" value="HYDROGENASE-4 COMPONENT E"/>
    <property type="match status" value="1"/>
</dbReference>
<evidence type="ECO:0000256" key="2">
    <source>
        <dbReference type="ARBA" id="ARBA00022475"/>
    </source>
</evidence>
<dbReference type="EMBL" id="FQUH01000007">
    <property type="protein sequence ID" value="SHF22218.1"/>
    <property type="molecule type" value="Genomic_DNA"/>
</dbReference>
<gene>
    <name evidence="7" type="ORF">SAMN02745781_01709</name>
</gene>
<feature type="transmembrane region" description="Helical" evidence="6">
    <location>
        <begin position="6"/>
        <end position="23"/>
    </location>
</feature>
<feature type="transmembrane region" description="Helical" evidence="6">
    <location>
        <begin position="91"/>
        <end position="113"/>
    </location>
</feature>
<protein>
    <submittedName>
        <fullName evidence="7">Hydrogenase-4 component E</fullName>
    </submittedName>
</protein>
<dbReference type="Proteomes" id="UP000184159">
    <property type="component" value="Unassembled WGS sequence"/>
</dbReference>
<dbReference type="NCBIfam" id="NF008556">
    <property type="entry name" value="PRK11492.1"/>
    <property type="match status" value="1"/>
</dbReference>
<evidence type="ECO:0000313" key="8">
    <source>
        <dbReference type="Proteomes" id="UP000184159"/>
    </source>
</evidence>
<keyword evidence="8" id="KW-1185">Reference proteome</keyword>
<accession>A0A1M4ZW21</accession>
<name>A0A1M4ZW21_VIBGA</name>
<comment type="subcellular location">
    <subcellularLocation>
        <location evidence="1">Cell membrane</location>
        <topology evidence="1">Multi-pass membrane protein</topology>
    </subcellularLocation>
</comment>
<feature type="transmembrane region" description="Helical" evidence="6">
    <location>
        <begin position="30"/>
        <end position="51"/>
    </location>
</feature>
<sequence>MDDLMMNNLAGLLVITSYFVVIARQARTASWLYACQSLVLVLLFVVIADHYDASDLYLWSMTAFISKVVLLPTILYIQLGKMRDAEAEKVMFHPALIAVFVVVISLVCLYIIQPVALPMVETLKPALAVSLAHFFIGLLCIITQRNILKQLFGYCLMENGSSLMLALVAHRAPHLLEIGITIDAIFAVIVMVILARLIFRRLNTLDVKQLTVLKG</sequence>
<dbReference type="Gene3D" id="1.10.287.3510">
    <property type="match status" value="1"/>
</dbReference>
<evidence type="ECO:0000256" key="5">
    <source>
        <dbReference type="ARBA" id="ARBA00023136"/>
    </source>
</evidence>
<dbReference type="Pfam" id="PF00420">
    <property type="entry name" value="Oxidored_q2"/>
    <property type="match status" value="1"/>
</dbReference>
<dbReference type="InterPro" id="IPR038730">
    <property type="entry name" value="HyfE-like"/>
</dbReference>
<keyword evidence="4 6" id="KW-1133">Transmembrane helix</keyword>
<evidence type="ECO:0000256" key="4">
    <source>
        <dbReference type="ARBA" id="ARBA00022989"/>
    </source>
</evidence>
<evidence type="ECO:0000256" key="1">
    <source>
        <dbReference type="ARBA" id="ARBA00004651"/>
    </source>
</evidence>
<evidence type="ECO:0000313" key="7">
    <source>
        <dbReference type="EMBL" id="SHF22218.1"/>
    </source>
</evidence>
<dbReference type="InterPro" id="IPR039428">
    <property type="entry name" value="NUOK/Mnh_C1-like"/>
</dbReference>
<keyword evidence="2" id="KW-1003">Cell membrane</keyword>
<organism evidence="7 8">
    <name type="scientific">Vibrio gazogenes DSM 21264 = NBRC 103151</name>
    <dbReference type="NCBI Taxonomy" id="1123492"/>
    <lineage>
        <taxon>Bacteria</taxon>
        <taxon>Pseudomonadati</taxon>
        <taxon>Pseudomonadota</taxon>
        <taxon>Gammaproteobacteria</taxon>
        <taxon>Vibrionales</taxon>
        <taxon>Vibrionaceae</taxon>
        <taxon>Vibrio</taxon>
    </lineage>
</organism>
<reference evidence="8" key="1">
    <citation type="submission" date="2016-11" db="EMBL/GenBank/DDBJ databases">
        <authorList>
            <person name="Varghese N."/>
            <person name="Submissions S."/>
        </authorList>
    </citation>
    <scope>NUCLEOTIDE SEQUENCE [LARGE SCALE GENOMIC DNA]</scope>
    <source>
        <strain evidence="8">DSM 21264</strain>
    </source>
</reference>
<keyword evidence="3 6" id="KW-0812">Transmembrane</keyword>
<feature type="transmembrane region" description="Helical" evidence="6">
    <location>
        <begin position="151"/>
        <end position="172"/>
    </location>
</feature>
<feature type="transmembrane region" description="Helical" evidence="6">
    <location>
        <begin position="125"/>
        <end position="144"/>
    </location>
</feature>
<feature type="transmembrane region" description="Helical" evidence="6">
    <location>
        <begin position="178"/>
        <end position="199"/>
    </location>
</feature>
<proteinExistence type="predicted"/>
<keyword evidence="5 6" id="KW-0472">Membrane</keyword>
<dbReference type="GO" id="GO:0005886">
    <property type="term" value="C:plasma membrane"/>
    <property type="evidence" value="ECO:0007669"/>
    <property type="project" value="UniProtKB-SubCell"/>
</dbReference>
<dbReference type="PANTHER" id="PTHR38601">
    <property type="entry name" value="HYDROGENASE-4 COMPONENT E"/>
    <property type="match status" value="1"/>
</dbReference>
<dbReference type="AlphaFoldDB" id="A0A1M4ZW21"/>
<evidence type="ECO:0000256" key="6">
    <source>
        <dbReference type="SAM" id="Phobius"/>
    </source>
</evidence>
<feature type="transmembrane region" description="Helical" evidence="6">
    <location>
        <begin position="57"/>
        <end position="79"/>
    </location>
</feature>
<evidence type="ECO:0000256" key="3">
    <source>
        <dbReference type="ARBA" id="ARBA00022692"/>
    </source>
</evidence>